<organism evidence="3 4">
    <name type="scientific">Acetoanaerobium pronyense</name>
    <dbReference type="NCBI Taxonomy" id="1482736"/>
    <lineage>
        <taxon>Bacteria</taxon>
        <taxon>Bacillati</taxon>
        <taxon>Bacillota</taxon>
        <taxon>Clostridia</taxon>
        <taxon>Peptostreptococcales</taxon>
        <taxon>Filifactoraceae</taxon>
        <taxon>Acetoanaerobium</taxon>
    </lineage>
</organism>
<dbReference type="Pfam" id="PF01882">
    <property type="entry name" value="DUF58"/>
    <property type="match status" value="1"/>
</dbReference>
<dbReference type="EMBL" id="JAGGLI010000012">
    <property type="protein sequence ID" value="MBP2027513.1"/>
    <property type="molecule type" value="Genomic_DNA"/>
</dbReference>
<feature type="transmembrane region" description="Helical" evidence="1">
    <location>
        <begin position="34"/>
        <end position="51"/>
    </location>
</feature>
<protein>
    <submittedName>
        <fullName evidence="3">Uncharacterized protein (DUF58 family)</fullName>
    </submittedName>
</protein>
<dbReference type="PANTHER" id="PTHR34351">
    <property type="entry name" value="SLR1927 PROTEIN-RELATED"/>
    <property type="match status" value="1"/>
</dbReference>
<feature type="domain" description="DUF58" evidence="2">
    <location>
        <begin position="196"/>
        <end position="362"/>
    </location>
</feature>
<evidence type="ECO:0000259" key="2">
    <source>
        <dbReference type="Pfam" id="PF01882"/>
    </source>
</evidence>
<accession>A0ABS4KIA4</accession>
<keyword evidence="1" id="KW-1133">Transmembrane helix</keyword>
<evidence type="ECO:0000313" key="3">
    <source>
        <dbReference type="EMBL" id="MBP2027513.1"/>
    </source>
</evidence>
<keyword evidence="4" id="KW-1185">Reference proteome</keyword>
<proteinExistence type="predicted"/>
<evidence type="ECO:0000313" key="4">
    <source>
        <dbReference type="Proteomes" id="UP001314903"/>
    </source>
</evidence>
<dbReference type="PANTHER" id="PTHR34351:SF1">
    <property type="entry name" value="SLR1927 PROTEIN"/>
    <property type="match status" value="1"/>
</dbReference>
<dbReference type="Proteomes" id="UP001314903">
    <property type="component" value="Unassembled WGS sequence"/>
</dbReference>
<gene>
    <name evidence="3" type="ORF">J2Z35_001310</name>
</gene>
<reference evidence="3 4" key="1">
    <citation type="submission" date="2021-03" db="EMBL/GenBank/DDBJ databases">
        <title>Genomic Encyclopedia of Type Strains, Phase IV (KMG-IV): sequencing the most valuable type-strain genomes for metagenomic binning, comparative biology and taxonomic classification.</title>
        <authorList>
            <person name="Goeker M."/>
        </authorList>
    </citation>
    <scope>NUCLEOTIDE SEQUENCE [LARGE SCALE GENOMIC DNA]</scope>
    <source>
        <strain evidence="3 4">DSM 27512</strain>
    </source>
</reference>
<name>A0ABS4KIA4_9FIRM</name>
<dbReference type="InterPro" id="IPR002881">
    <property type="entry name" value="DUF58"/>
</dbReference>
<dbReference type="RefSeq" id="WP_209660575.1">
    <property type="nucleotide sequence ID" value="NZ_JAGGLI010000012.1"/>
</dbReference>
<keyword evidence="1" id="KW-0472">Membrane</keyword>
<sequence>MIKIISSKYFLIGIFAFLFSLVLGGDIPNMLFRIWVVAGALAIATLLSYTFKIKYTFYVDKEEIKSEESIKMRHRFFNHSKAIPANYAEIIELNDLDTKKDNNPKIVSIPPLDEYLFEKEVNVKRRGIYDLGKCVLKTRDIFGIFEIQRRFDPQKKLIVFPKVVDIKEVALLPSESFGSEANKISFSEDYTNIDKIRKYVVGDSHKKINHKLTARFSEIFINEFESSSRASAVFFMDGFKLEYSNDEGRKGEDKLIELIASMTKLFLIKKIPLLYMDSTSKKRYLEMKNEYDFKGLLKELAGFNPDGDLHSSRVLEIASKDFLDRKVIFIFSKELDKEKISRFFILKKKGYKIIPVTVGDYENRAKYESMLIKESIWPINIGLNQPVSEVFSNRR</sequence>
<keyword evidence="1" id="KW-0812">Transmembrane</keyword>
<evidence type="ECO:0000256" key="1">
    <source>
        <dbReference type="SAM" id="Phobius"/>
    </source>
</evidence>
<comment type="caution">
    <text evidence="3">The sequence shown here is derived from an EMBL/GenBank/DDBJ whole genome shotgun (WGS) entry which is preliminary data.</text>
</comment>